<proteinExistence type="predicted"/>
<feature type="transmembrane region" description="Helical" evidence="1">
    <location>
        <begin position="303"/>
        <end position="321"/>
    </location>
</feature>
<dbReference type="EMBL" id="JAKGSI010000003">
    <property type="protein sequence ID" value="MCF4006779.1"/>
    <property type="molecule type" value="Genomic_DNA"/>
</dbReference>
<feature type="transmembrane region" description="Helical" evidence="1">
    <location>
        <begin position="276"/>
        <end position="297"/>
    </location>
</feature>
<dbReference type="PANTHER" id="PTHR14969:SF13">
    <property type="entry name" value="AT30094P"/>
    <property type="match status" value="1"/>
</dbReference>
<feature type="transmembrane region" description="Helical" evidence="1">
    <location>
        <begin position="73"/>
        <end position="91"/>
    </location>
</feature>
<name>A0A9X1QSK8_9CORY</name>
<dbReference type="InterPro" id="IPR036938">
    <property type="entry name" value="PAP2/HPO_sf"/>
</dbReference>
<evidence type="ECO:0000259" key="2">
    <source>
        <dbReference type="SMART" id="SM00014"/>
    </source>
</evidence>
<reference evidence="3" key="1">
    <citation type="submission" date="2022-01" db="EMBL/GenBank/DDBJ databases">
        <title>Corynebacterium sp. nov isolated from isolated from the feces of the greater white-fronted geese (Anser albifrons) at Poyang Lake, PR China.</title>
        <authorList>
            <person name="Liu Q."/>
        </authorList>
    </citation>
    <scope>NUCLEOTIDE SEQUENCE</scope>
    <source>
        <strain evidence="3">JCM 32435</strain>
    </source>
</reference>
<dbReference type="PANTHER" id="PTHR14969">
    <property type="entry name" value="SPHINGOSINE-1-PHOSPHATE PHOSPHOHYDROLASE"/>
    <property type="match status" value="1"/>
</dbReference>
<dbReference type="SUPFAM" id="SSF48317">
    <property type="entry name" value="Acid phosphatase/Vanadium-dependent haloperoxidase"/>
    <property type="match status" value="1"/>
</dbReference>
<dbReference type="Pfam" id="PF01569">
    <property type="entry name" value="PAP2"/>
    <property type="match status" value="1"/>
</dbReference>
<dbReference type="InterPro" id="IPR000326">
    <property type="entry name" value="PAP2/HPO"/>
</dbReference>
<feature type="transmembrane region" description="Helical" evidence="1">
    <location>
        <begin position="190"/>
        <end position="208"/>
    </location>
</feature>
<comment type="caution">
    <text evidence="3">The sequence shown here is derived from an EMBL/GenBank/DDBJ whole genome shotgun (WGS) entry which is preliminary data.</text>
</comment>
<sequence>MNATYNEGMSNTVLHGRQKVAEPQPSSARRWLIVAAIVIVLLIVLTWTERSISENIADQGSVFGTFFQTFGEFPPVIVACSATLMIIAAVHRLLGEGSGLHKLALALFSILLALAGFLAVLDWAGQMMSYLRSWQDNAAKGLPIGQANNDSSSTEGWSNFAPGFFVAIIIFIVLAIVVVTLVNKLSEEQLAAVIIAGLVALCVVWAAHEINTGMKSTWGRFRPYEVAAGKGEFTTWLQINFPNGHRSFPSGHTEEGTMMAGIAILLLPFSKKAAKIMMWVGAIYGILMGLSRVLVAAHYPTDTVASFGLTFGLIAAGYVLIQRLQPRVDAFMAQRPRGGLAEDTQHPQPTH</sequence>
<feature type="domain" description="Phosphatidic acid phosphatase type 2/haloperoxidase" evidence="2">
    <location>
        <begin position="195"/>
        <end position="318"/>
    </location>
</feature>
<feature type="transmembrane region" description="Helical" evidence="1">
    <location>
        <begin position="160"/>
        <end position="183"/>
    </location>
</feature>
<keyword evidence="1" id="KW-0812">Transmembrane</keyword>
<keyword evidence="4" id="KW-1185">Reference proteome</keyword>
<dbReference type="RefSeq" id="WP_236118591.1">
    <property type="nucleotide sequence ID" value="NZ_JAKGSI010000003.1"/>
</dbReference>
<keyword evidence="1" id="KW-0472">Membrane</keyword>
<accession>A0A9X1QSK8</accession>
<dbReference type="Gene3D" id="1.20.144.10">
    <property type="entry name" value="Phosphatidic acid phosphatase type 2/haloperoxidase"/>
    <property type="match status" value="1"/>
</dbReference>
<feature type="transmembrane region" description="Helical" evidence="1">
    <location>
        <begin position="31"/>
        <end position="48"/>
    </location>
</feature>
<dbReference type="Proteomes" id="UP001139336">
    <property type="component" value="Unassembled WGS sequence"/>
</dbReference>
<dbReference type="AlphaFoldDB" id="A0A9X1QSK8"/>
<evidence type="ECO:0000256" key="1">
    <source>
        <dbReference type="SAM" id="Phobius"/>
    </source>
</evidence>
<organism evidence="3 4">
    <name type="scientific">Corynebacterium uropygiale</name>
    <dbReference type="NCBI Taxonomy" id="1775911"/>
    <lineage>
        <taxon>Bacteria</taxon>
        <taxon>Bacillati</taxon>
        <taxon>Actinomycetota</taxon>
        <taxon>Actinomycetes</taxon>
        <taxon>Mycobacteriales</taxon>
        <taxon>Corynebacteriaceae</taxon>
        <taxon>Corynebacterium</taxon>
    </lineage>
</organism>
<feature type="transmembrane region" description="Helical" evidence="1">
    <location>
        <begin position="103"/>
        <end position="124"/>
    </location>
</feature>
<evidence type="ECO:0000313" key="4">
    <source>
        <dbReference type="Proteomes" id="UP001139336"/>
    </source>
</evidence>
<gene>
    <name evidence="3" type="ORF">L1O03_06245</name>
</gene>
<evidence type="ECO:0000313" key="3">
    <source>
        <dbReference type="EMBL" id="MCF4006779.1"/>
    </source>
</evidence>
<protein>
    <submittedName>
        <fullName evidence="3">Phosphatase PAP2 family protein</fullName>
    </submittedName>
</protein>
<dbReference type="SMART" id="SM00014">
    <property type="entry name" value="acidPPc"/>
    <property type="match status" value="1"/>
</dbReference>
<keyword evidence="1" id="KW-1133">Transmembrane helix</keyword>